<dbReference type="SUPFAM" id="SSF161098">
    <property type="entry name" value="MetI-like"/>
    <property type="match status" value="1"/>
</dbReference>
<keyword evidence="6 7" id="KW-0472">Membrane</keyword>
<protein>
    <submittedName>
        <fullName evidence="9">ABC transporter permease</fullName>
    </submittedName>
</protein>
<dbReference type="RefSeq" id="WP_390226672.1">
    <property type="nucleotide sequence ID" value="NZ_JBHSCN010000002.1"/>
</dbReference>
<evidence type="ECO:0000256" key="7">
    <source>
        <dbReference type="RuleBase" id="RU363032"/>
    </source>
</evidence>
<reference evidence="10" key="1">
    <citation type="journal article" date="2019" name="Int. J. Syst. Evol. Microbiol.">
        <title>The Global Catalogue of Microorganisms (GCM) 10K type strain sequencing project: providing services to taxonomists for standard genome sequencing and annotation.</title>
        <authorList>
            <consortium name="The Broad Institute Genomics Platform"/>
            <consortium name="The Broad Institute Genome Sequencing Center for Infectious Disease"/>
            <person name="Wu L."/>
            <person name="Ma J."/>
        </authorList>
    </citation>
    <scope>NUCLEOTIDE SEQUENCE [LARGE SCALE GENOMIC DNA]</scope>
    <source>
        <strain evidence="10">CGMCC 1.10363</strain>
    </source>
</reference>
<proteinExistence type="inferred from homology"/>
<gene>
    <name evidence="9" type="ORF">ACFOYW_00880</name>
</gene>
<feature type="transmembrane region" description="Helical" evidence="7">
    <location>
        <begin position="476"/>
        <end position="499"/>
    </location>
</feature>
<name>A0ABV8Q3I4_9MICO</name>
<comment type="subcellular location">
    <subcellularLocation>
        <location evidence="1 7">Cell membrane</location>
        <topology evidence="1 7">Multi-pass membrane protein</topology>
    </subcellularLocation>
</comment>
<evidence type="ECO:0000256" key="6">
    <source>
        <dbReference type="ARBA" id="ARBA00023136"/>
    </source>
</evidence>
<comment type="caution">
    <text evidence="9">The sequence shown here is derived from an EMBL/GenBank/DDBJ whole genome shotgun (WGS) entry which is preliminary data.</text>
</comment>
<evidence type="ECO:0000313" key="9">
    <source>
        <dbReference type="EMBL" id="MFC4241910.1"/>
    </source>
</evidence>
<dbReference type="InterPro" id="IPR000515">
    <property type="entry name" value="MetI-like"/>
</dbReference>
<feature type="transmembrane region" description="Helical" evidence="7">
    <location>
        <begin position="257"/>
        <end position="275"/>
    </location>
</feature>
<keyword evidence="10" id="KW-1185">Reference proteome</keyword>
<comment type="similarity">
    <text evidence="7">Belongs to the binding-protein-dependent transport system permease family.</text>
</comment>
<feature type="transmembrane region" description="Helical" evidence="7">
    <location>
        <begin position="430"/>
        <end position="456"/>
    </location>
</feature>
<dbReference type="EMBL" id="JBHSCN010000002">
    <property type="protein sequence ID" value="MFC4241910.1"/>
    <property type="molecule type" value="Genomic_DNA"/>
</dbReference>
<dbReference type="PROSITE" id="PS50928">
    <property type="entry name" value="ABC_TM1"/>
    <property type="match status" value="1"/>
</dbReference>
<feature type="transmembrane region" description="Helical" evidence="7">
    <location>
        <begin position="9"/>
        <end position="27"/>
    </location>
</feature>
<evidence type="ECO:0000256" key="3">
    <source>
        <dbReference type="ARBA" id="ARBA00022475"/>
    </source>
</evidence>
<feature type="transmembrane region" description="Helical" evidence="7">
    <location>
        <begin position="230"/>
        <end position="250"/>
    </location>
</feature>
<organism evidence="9 10">
    <name type="scientific">Gryllotalpicola reticulitermitis</name>
    <dbReference type="NCBI Taxonomy" id="1184153"/>
    <lineage>
        <taxon>Bacteria</taxon>
        <taxon>Bacillati</taxon>
        <taxon>Actinomycetota</taxon>
        <taxon>Actinomycetes</taxon>
        <taxon>Micrococcales</taxon>
        <taxon>Microbacteriaceae</taxon>
        <taxon>Gryllotalpicola</taxon>
    </lineage>
</organism>
<feature type="transmembrane region" description="Helical" evidence="7">
    <location>
        <begin position="139"/>
        <end position="160"/>
    </location>
</feature>
<feature type="transmembrane region" description="Helical" evidence="7">
    <location>
        <begin position="201"/>
        <end position="218"/>
    </location>
</feature>
<dbReference type="Gene3D" id="1.10.3720.10">
    <property type="entry name" value="MetI-like"/>
    <property type="match status" value="1"/>
</dbReference>
<feature type="transmembrane region" description="Helical" evidence="7">
    <location>
        <begin position="281"/>
        <end position="305"/>
    </location>
</feature>
<keyword evidence="2 7" id="KW-0813">Transport</keyword>
<dbReference type="PANTHER" id="PTHR43163">
    <property type="entry name" value="DIPEPTIDE TRANSPORT SYSTEM PERMEASE PROTEIN DPPB-RELATED"/>
    <property type="match status" value="1"/>
</dbReference>
<keyword evidence="4 7" id="KW-0812">Transmembrane</keyword>
<evidence type="ECO:0000259" key="8">
    <source>
        <dbReference type="PROSITE" id="PS50928"/>
    </source>
</evidence>
<evidence type="ECO:0000256" key="2">
    <source>
        <dbReference type="ARBA" id="ARBA00022448"/>
    </source>
</evidence>
<keyword evidence="5 7" id="KW-1133">Transmembrane helix</keyword>
<accession>A0ABV8Q3I4</accession>
<evidence type="ECO:0000256" key="4">
    <source>
        <dbReference type="ARBA" id="ARBA00022692"/>
    </source>
</evidence>
<feature type="transmembrane region" description="Helical" evidence="7">
    <location>
        <begin position="106"/>
        <end position="127"/>
    </location>
</feature>
<feature type="transmembrane region" description="Helical" evidence="7">
    <location>
        <begin position="373"/>
        <end position="391"/>
    </location>
</feature>
<feature type="transmembrane region" description="Helical" evidence="7">
    <location>
        <begin position="312"/>
        <end position="330"/>
    </location>
</feature>
<dbReference type="InterPro" id="IPR035906">
    <property type="entry name" value="MetI-like_sf"/>
</dbReference>
<evidence type="ECO:0000256" key="1">
    <source>
        <dbReference type="ARBA" id="ARBA00004651"/>
    </source>
</evidence>
<feature type="domain" description="ABC transmembrane type-1" evidence="8">
    <location>
        <begin position="100"/>
        <end position="499"/>
    </location>
</feature>
<sequence>MLAFLTRRFIASVIVLLIASYIVYVLTCFSGNPLADLEQSTARNKAALIAQRVHLLNLDVNPFLRYFIWFRGILDGFVGHFTLGYSNQGQKVTTELGSAMGATLQLVLTATVVAIIIGVTIGIATALRQYSAFDYTTTFLSFLFFSLPIFWLAVMLKQYVGIGFNNFLADPVISPIVIVILALVSGIVWLGIIGGNRRRRLTVFVVAAVVTAGILLYMSLTKWFNDPGLGIGIVLVLSLGTAVLVTMLTAGLDNRRALYSSLSAAVLGGILYYPLQYLFPYMSLWLIAVLAIVTIAVGVVIGYLWGGHDRAVSARGTAITAFITAAIIVLDRFMQTWNVYATSDYVNGRPIATIGSVTPDLQGDFWVTGLDHFSHLLLPTLALMLASLASYSRYSRASMLEVMNQDYIRTARAKGITERSVVMRHAFRNALIPVVTIITLDFGALISGAVVTEQVFSYQGMGQLFQNALNIVDVNTVMGVVLVSGIAIIIFNALADVIYSALDPRIRVS</sequence>
<dbReference type="Proteomes" id="UP001595900">
    <property type="component" value="Unassembled WGS sequence"/>
</dbReference>
<evidence type="ECO:0000313" key="10">
    <source>
        <dbReference type="Proteomes" id="UP001595900"/>
    </source>
</evidence>
<dbReference type="PANTHER" id="PTHR43163:SF6">
    <property type="entry name" value="DIPEPTIDE TRANSPORT SYSTEM PERMEASE PROTEIN DPPB-RELATED"/>
    <property type="match status" value="1"/>
</dbReference>
<dbReference type="Pfam" id="PF00528">
    <property type="entry name" value="BPD_transp_1"/>
    <property type="match status" value="1"/>
</dbReference>
<keyword evidence="3" id="KW-1003">Cell membrane</keyword>
<feature type="transmembrane region" description="Helical" evidence="7">
    <location>
        <begin position="172"/>
        <end position="194"/>
    </location>
</feature>
<dbReference type="CDD" id="cd06261">
    <property type="entry name" value="TM_PBP2"/>
    <property type="match status" value="1"/>
</dbReference>
<evidence type="ECO:0000256" key="5">
    <source>
        <dbReference type="ARBA" id="ARBA00022989"/>
    </source>
</evidence>